<gene>
    <name evidence="1" type="ORF">ALP13_103351</name>
</gene>
<proteinExistence type="predicted"/>
<sequence>MVFQINVHPRWGDMHFPMVPDLFIYDCVFLCWRDTLWGYERGLVGWDFVVGLANFSVSKGASHPWELELIFLGEFEVQEVEKKLRSLAEQEDERLGLDSQKKWLFIALKWLFENKNNIDDPLGVVELIYEDFGFPFEIEGFVRYMPSQDGYKPEENTSQQNIERIFCNWQSYLKRMAGVFEVKT</sequence>
<dbReference type="EMBL" id="RBUQ01000019">
    <property type="protein sequence ID" value="RMV43604.1"/>
    <property type="molecule type" value="Genomic_DNA"/>
</dbReference>
<evidence type="ECO:0008006" key="3">
    <source>
        <dbReference type="Google" id="ProtNLM"/>
    </source>
</evidence>
<comment type="caution">
    <text evidence="1">The sequence shown here is derived from an EMBL/GenBank/DDBJ whole genome shotgun (WGS) entry which is preliminary data.</text>
</comment>
<reference evidence="1 2" key="1">
    <citation type="submission" date="2018-08" db="EMBL/GenBank/DDBJ databases">
        <title>Recombination of ecologically and evolutionarily significant loci maintains genetic cohesion in the Pseudomonas syringae species complex.</title>
        <authorList>
            <person name="Dillon M."/>
            <person name="Thakur S."/>
            <person name="Almeida R.N.D."/>
            <person name="Weir B.S."/>
            <person name="Guttman D.S."/>
        </authorList>
    </citation>
    <scope>NUCLEOTIDE SEQUENCE [LARGE SCALE GENOMIC DNA]</scope>
    <source>
        <strain evidence="1 2">ICMP 11281</strain>
    </source>
</reference>
<protein>
    <recommendedName>
        <fullName evidence="3">DUF2247 family protein</fullName>
    </recommendedName>
</protein>
<dbReference type="InterPro" id="IPR016630">
    <property type="entry name" value="UCP015278"/>
</dbReference>
<dbReference type="PIRSF" id="PIRSF015278">
    <property type="entry name" value="UCP015278"/>
    <property type="match status" value="1"/>
</dbReference>
<dbReference type="Pfam" id="PF10004">
    <property type="entry name" value="DUF2247"/>
    <property type="match status" value="1"/>
</dbReference>
<name>A0A0P9ULC6_PSEYM</name>
<dbReference type="GeneID" id="1184868"/>
<evidence type="ECO:0000313" key="1">
    <source>
        <dbReference type="EMBL" id="RMV43604.1"/>
    </source>
</evidence>
<dbReference type="AlphaFoldDB" id="A0A0P9ULC6"/>
<accession>A0A0P9ULC6</accession>
<organism evidence="1 2">
    <name type="scientific">Pseudomonas syringae pv. maculicola</name>
    <dbReference type="NCBI Taxonomy" id="59511"/>
    <lineage>
        <taxon>Bacteria</taxon>
        <taxon>Pseudomonadati</taxon>
        <taxon>Pseudomonadota</taxon>
        <taxon>Gammaproteobacteria</taxon>
        <taxon>Pseudomonadales</taxon>
        <taxon>Pseudomonadaceae</taxon>
        <taxon>Pseudomonas</taxon>
    </lineage>
</organism>
<dbReference type="RefSeq" id="WP_052507224.1">
    <property type="nucleotide sequence ID" value="NZ_JAEVFP010000030.1"/>
</dbReference>
<dbReference type="Proteomes" id="UP000271631">
    <property type="component" value="Unassembled WGS sequence"/>
</dbReference>
<evidence type="ECO:0000313" key="2">
    <source>
        <dbReference type="Proteomes" id="UP000271631"/>
    </source>
</evidence>